<evidence type="ECO:0000313" key="4">
    <source>
        <dbReference type="Proteomes" id="UP000182762"/>
    </source>
</evidence>
<proteinExistence type="inferred from homology"/>
<keyword evidence="4" id="KW-1185">Reference proteome</keyword>
<dbReference type="SUPFAM" id="SSF88697">
    <property type="entry name" value="PUA domain-like"/>
    <property type="match status" value="1"/>
</dbReference>
<dbReference type="EMBL" id="FOXX01000014">
    <property type="protein sequence ID" value="SFQ84809.1"/>
    <property type="molecule type" value="Genomic_DNA"/>
</dbReference>
<sequence length="148" mass="17428">MIYVEKNIRYWVGVASRDHVMKGVQGGFAQLCHGKEAPLKKMKTGDWIIYYSPKVQLNESTPYQKFTALGRVVDDHIFQFDMGNDFIPFRRKIDFMECTETSIHPLIPQLSFIKNKKYWGYSFRFGHLEISEDDFKVIKEEMTEMKGD</sequence>
<dbReference type="Pfam" id="PF01878">
    <property type="entry name" value="EVE"/>
    <property type="match status" value="1"/>
</dbReference>
<dbReference type="InterPro" id="IPR002740">
    <property type="entry name" value="EVE_domain"/>
</dbReference>
<dbReference type="Gene3D" id="3.10.590.10">
    <property type="entry name" value="ph1033 like domains"/>
    <property type="match status" value="1"/>
</dbReference>
<dbReference type="InterPro" id="IPR022996">
    <property type="entry name" value="UPF0310"/>
</dbReference>
<dbReference type="CDD" id="cd21132">
    <property type="entry name" value="EVE-like"/>
    <property type="match status" value="1"/>
</dbReference>
<organism evidence="3 4">
    <name type="scientific">Priestia endophytica DSM 13796</name>
    <dbReference type="NCBI Taxonomy" id="1121089"/>
    <lineage>
        <taxon>Bacteria</taxon>
        <taxon>Bacillati</taxon>
        <taxon>Bacillota</taxon>
        <taxon>Bacilli</taxon>
        <taxon>Bacillales</taxon>
        <taxon>Bacillaceae</taxon>
        <taxon>Priestia</taxon>
    </lineage>
</organism>
<evidence type="ECO:0000259" key="2">
    <source>
        <dbReference type="Pfam" id="PF01878"/>
    </source>
</evidence>
<comment type="similarity">
    <text evidence="1">Belongs to the UPF0310 family.</text>
</comment>
<dbReference type="InterPro" id="IPR015947">
    <property type="entry name" value="PUA-like_sf"/>
</dbReference>
<evidence type="ECO:0000256" key="1">
    <source>
        <dbReference type="HAMAP-Rule" id="MF_00771"/>
    </source>
</evidence>
<evidence type="ECO:0000313" key="3">
    <source>
        <dbReference type="EMBL" id="SFQ84809.1"/>
    </source>
</evidence>
<accession>A0A1I6BV59</accession>
<protein>
    <recommendedName>
        <fullName evidence="1">UPF0310 protein SAMN02745910_04287</fullName>
    </recommendedName>
</protein>
<reference evidence="3 4" key="1">
    <citation type="submission" date="2016-10" db="EMBL/GenBank/DDBJ databases">
        <authorList>
            <person name="Varghese N."/>
            <person name="Submissions S."/>
        </authorList>
    </citation>
    <scope>NUCLEOTIDE SEQUENCE [LARGE SCALE GENOMIC DNA]</scope>
    <source>
        <strain evidence="3 4">DSM 13796</strain>
    </source>
</reference>
<feature type="domain" description="EVE" evidence="2">
    <location>
        <begin position="9"/>
        <end position="139"/>
    </location>
</feature>
<dbReference type="HAMAP" id="MF_00771">
    <property type="entry name" value="UPF0310"/>
    <property type="match status" value="1"/>
</dbReference>
<gene>
    <name evidence="3" type="ORF">SAMN02745910_04287</name>
</gene>
<dbReference type="NCBIfam" id="NF002616">
    <property type="entry name" value="PRK02268.1-2"/>
    <property type="match status" value="1"/>
</dbReference>
<name>A0A1I6BV59_9BACI</name>
<comment type="caution">
    <text evidence="3">The sequence shown here is derived from an EMBL/GenBank/DDBJ whole genome shotgun (WGS) entry which is preliminary data.</text>
</comment>
<dbReference type="Proteomes" id="UP000182762">
    <property type="component" value="Unassembled WGS sequence"/>
</dbReference>